<evidence type="ECO:0000313" key="2">
    <source>
        <dbReference type="EMBL" id="TBU25610.1"/>
    </source>
</evidence>
<accession>A0A4Q9ME21</accession>
<reference evidence="2" key="1">
    <citation type="submission" date="2019-01" db="EMBL/GenBank/DDBJ databases">
        <title>Draft genome sequences of three monokaryotic isolates of the white-rot basidiomycete fungus Dichomitus squalens.</title>
        <authorList>
            <consortium name="DOE Joint Genome Institute"/>
            <person name="Lopez S.C."/>
            <person name="Andreopoulos B."/>
            <person name="Pangilinan J."/>
            <person name="Lipzen A."/>
            <person name="Riley R."/>
            <person name="Ahrendt S."/>
            <person name="Ng V."/>
            <person name="Barry K."/>
            <person name="Daum C."/>
            <person name="Grigoriev I.V."/>
            <person name="Hilden K.S."/>
            <person name="Makela M.R."/>
            <person name="de Vries R.P."/>
        </authorList>
    </citation>
    <scope>NUCLEOTIDE SEQUENCE [LARGE SCALE GENOMIC DNA]</scope>
    <source>
        <strain evidence="2">OM18370.1</strain>
    </source>
</reference>
<protein>
    <submittedName>
        <fullName evidence="2">Uncharacterized protein</fullName>
    </submittedName>
</protein>
<proteinExistence type="predicted"/>
<name>A0A4Q9ME21_9APHY</name>
<dbReference type="EMBL" id="ML143458">
    <property type="protein sequence ID" value="TBU25610.1"/>
    <property type="molecule type" value="Genomic_DNA"/>
</dbReference>
<sequence>MTATAPNSTPVLSKSVPPRSLTPDAEALGSCSSLPFDAGEGSSDTGITPSSTTGVSSASTTAKTSSSVPDTEYPKLPLHEFVWGEKLVRNTLPQAAIPPWLDPLHVDVDDPKKLPLCWYGVEFLPGLVFKYAERVGLAAYLKFTCAHMKEGDLDPFETWIRFTDWFEKKSGLKVDLIDVWGHEIPIMTVFSNHEIPRITDQMWRDACDLLDDMEFPDEFQLEWYLDRRLAY</sequence>
<feature type="compositionally biased region" description="Polar residues" evidence="1">
    <location>
        <begin position="1"/>
        <end position="12"/>
    </location>
</feature>
<dbReference type="AlphaFoldDB" id="A0A4Q9ME21"/>
<organism evidence="2">
    <name type="scientific">Dichomitus squalens</name>
    <dbReference type="NCBI Taxonomy" id="114155"/>
    <lineage>
        <taxon>Eukaryota</taxon>
        <taxon>Fungi</taxon>
        <taxon>Dikarya</taxon>
        <taxon>Basidiomycota</taxon>
        <taxon>Agaricomycotina</taxon>
        <taxon>Agaricomycetes</taxon>
        <taxon>Polyporales</taxon>
        <taxon>Polyporaceae</taxon>
        <taxon>Dichomitus</taxon>
    </lineage>
</organism>
<dbReference type="OrthoDB" id="2753572at2759"/>
<gene>
    <name evidence="2" type="ORF">BD311DRAFT_493253</name>
</gene>
<feature type="region of interest" description="Disordered" evidence="1">
    <location>
        <begin position="1"/>
        <end position="71"/>
    </location>
</feature>
<dbReference type="Proteomes" id="UP000292957">
    <property type="component" value="Unassembled WGS sequence"/>
</dbReference>
<feature type="compositionally biased region" description="Low complexity" evidence="1">
    <location>
        <begin position="48"/>
        <end position="69"/>
    </location>
</feature>
<evidence type="ECO:0000256" key="1">
    <source>
        <dbReference type="SAM" id="MobiDB-lite"/>
    </source>
</evidence>